<feature type="transmembrane region" description="Helical" evidence="8">
    <location>
        <begin position="84"/>
        <end position="103"/>
    </location>
</feature>
<feature type="transmembrane region" description="Helical" evidence="8">
    <location>
        <begin position="193"/>
        <end position="221"/>
    </location>
</feature>
<dbReference type="PANTHER" id="PTHR30269:SF37">
    <property type="entry name" value="MEMBRANE TRANSPORTER PROTEIN"/>
    <property type="match status" value="1"/>
</dbReference>
<organism evidence="9 10">
    <name type="scientific">Kordiimonas pumila</name>
    <dbReference type="NCBI Taxonomy" id="2161677"/>
    <lineage>
        <taxon>Bacteria</taxon>
        <taxon>Pseudomonadati</taxon>
        <taxon>Pseudomonadota</taxon>
        <taxon>Alphaproteobacteria</taxon>
        <taxon>Kordiimonadales</taxon>
        <taxon>Kordiimonadaceae</taxon>
        <taxon>Kordiimonas</taxon>
    </lineage>
</organism>
<comment type="subcellular location">
    <subcellularLocation>
        <location evidence="1 8">Cell membrane</location>
        <topology evidence="1 8">Multi-pass membrane protein</topology>
    </subcellularLocation>
</comment>
<keyword evidence="5 8" id="KW-0812">Transmembrane</keyword>
<comment type="similarity">
    <text evidence="2 8">Belongs to the 4-toluene sulfonate uptake permease (TSUP) (TC 2.A.102) family.</text>
</comment>
<feature type="transmembrane region" description="Helical" evidence="8">
    <location>
        <begin position="233"/>
        <end position="254"/>
    </location>
</feature>
<sequence length="260" mass="27832">MAFDLGLLSLPETLSNIDVIIMAVTSFFTSLLTAAVGIGGGMVLLAVMAQLMPVQAIVPIHGVVQLGSNAGRAIIMRPHIDWRLIVYFLIGSLIGGFLGGQVVVTLPVAYIQLILGCFILYSTWVPKRIGAGSKPNEKSLFLCGLFSTLLTMFVGATGPFVSVVIKRMELGKLRQVGTMSACLVVQHLIKVFVFGLLGFAFAPYVGFILILVGIGFIGTLVGRQLLERVSEALFIKILNAVLTVLACRLLWVAARDLIGV</sequence>
<evidence type="ECO:0000256" key="5">
    <source>
        <dbReference type="ARBA" id="ARBA00022692"/>
    </source>
</evidence>
<keyword evidence="10" id="KW-1185">Reference proteome</keyword>
<dbReference type="RefSeq" id="WP_194214630.1">
    <property type="nucleotide sequence ID" value="NZ_CP061205.1"/>
</dbReference>
<evidence type="ECO:0000256" key="6">
    <source>
        <dbReference type="ARBA" id="ARBA00022989"/>
    </source>
</evidence>
<feature type="transmembrane region" description="Helical" evidence="8">
    <location>
        <begin position="20"/>
        <end position="47"/>
    </location>
</feature>
<keyword evidence="4 8" id="KW-1003">Cell membrane</keyword>
<dbReference type="PANTHER" id="PTHR30269">
    <property type="entry name" value="TRANSMEMBRANE PROTEIN YFCA"/>
    <property type="match status" value="1"/>
</dbReference>
<evidence type="ECO:0000256" key="4">
    <source>
        <dbReference type="ARBA" id="ARBA00022475"/>
    </source>
</evidence>
<comment type="caution">
    <text evidence="9">The sequence shown here is derived from an EMBL/GenBank/DDBJ whole genome shotgun (WGS) entry which is preliminary data.</text>
</comment>
<gene>
    <name evidence="9" type="ORF">ACFOKA_09145</name>
</gene>
<dbReference type="InterPro" id="IPR052017">
    <property type="entry name" value="TSUP"/>
</dbReference>
<evidence type="ECO:0000313" key="10">
    <source>
        <dbReference type="Proteomes" id="UP001595444"/>
    </source>
</evidence>
<keyword evidence="6 8" id="KW-1133">Transmembrane helix</keyword>
<keyword evidence="7 8" id="KW-0472">Membrane</keyword>
<feature type="transmembrane region" description="Helical" evidence="8">
    <location>
        <begin position="109"/>
        <end position="127"/>
    </location>
</feature>
<evidence type="ECO:0000256" key="1">
    <source>
        <dbReference type="ARBA" id="ARBA00004651"/>
    </source>
</evidence>
<evidence type="ECO:0000256" key="2">
    <source>
        <dbReference type="ARBA" id="ARBA00009142"/>
    </source>
</evidence>
<dbReference type="Proteomes" id="UP001595444">
    <property type="component" value="Unassembled WGS sequence"/>
</dbReference>
<dbReference type="Pfam" id="PF01925">
    <property type="entry name" value="TauE"/>
    <property type="match status" value="1"/>
</dbReference>
<evidence type="ECO:0000256" key="8">
    <source>
        <dbReference type="RuleBase" id="RU363041"/>
    </source>
</evidence>
<name>A0ABV7D4S2_9PROT</name>
<protein>
    <recommendedName>
        <fullName evidence="8">Probable membrane transporter protein</fullName>
    </recommendedName>
</protein>
<dbReference type="EMBL" id="JBHRSL010000007">
    <property type="protein sequence ID" value="MFC3052071.1"/>
    <property type="molecule type" value="Genomic_DNA"/>
</dbReference>
<evidence type="ECO:0000256" key="3">
    <source>
        <dbReference type="ARBA" id="ARBA00022448"/>
    </source>
</evidence>
<accession>A0ABV7D4S2</accession>
<keyword evidence="3" id="KW-0813">Transport</keyword>
<dbReference type="InterPro" id="IPR002781">
    <property type="entry name" value="TM_pro_TauE-like"/>
</dbReference>
<evidence type="ECO:0000256" key="7">
    <source>
        <dbReference type="ARBA" id="ARBA00023136"/>
    </source>
</evidence>
<reference evidence="10" key="1">
    <citation type="journal article" date="2019" name="Int. J. Syst. Evol. Microbiol.">
        <title>The Global Catalogue of Microorganisms (GCM) 10K type strain sequencing project: providing services to taxonomists for standard genome sequencing and annotation.</title>
        <authorList>
            <consortium name="The Broad Institute Genomics Platform"/>
            <consortium name="The Broad Institute Genome Sequencing Center for Infectious Disease"/>
            <person name="Wu L."/>
            <person name="Ma J."/>
        </authorList>
    </citation>
    <scope>NUCLEOTIDE SEQUENCE [LARGE SCALE GENOMIC DNA]</scope>
    <source>
        <strain evidence="10">KCTC 62164</strain>
    </source>
</reference>
<feature type="transmembrane region" description="Helical" evidence="8">
    <location>
        <begin position="139"/>
        <end position="165"/>
    </location>
</feature>
<proteinExistence type="inferred from homology"/>
<evidence type="ECO:0000313" key="9">
    <source>
        <dbReference type="EMBL" id="MFC3052071.1"/>
    </source>
</evidence>